<dbReference type="Pfam" id="PF07687">
    <property type="entry name" value="M20_dimer"/>
    <property type="match status" value="1"/>
</dbReference>
<evidence type="ECO:0000259" key="10">
    <source>
        <dbReference type="Pfam" id="PF07687"/>
    </source>
</evidence>
<dbReference type="SUPFAM" id="SSF55031">
    <property type="entry name" value="Bacterial exopeptidase dimerisation domain"/>
    <property type="match status" value="1"/>
</dbReference>
<dbReference type="InterPro" id="IPR002933">
    <property type="entry name" value="Peptidase_M20"/>
</dbReference>
<evidence type="ECO:0000256" key="7">
    <source>
        <dbReference type="ARBA" id="ARBA00022801"/>
    </source>
</evidence>
<keyword evidence="12" id="KW-1185">Reference proteome</keyword>
<feature type="domain" description="Peptidase M20 dimerisation" evidence="10">
    <location>
        <begin position="174"/>
        <end position="281"/>
    </location>
</feature>
<dbReference type="PANTHER" id="PTHR43808">
    <property type="entry name" value="ACETYLORNITHINE DEACETYLASE"/>
    <property type="match status" value="1"/>
</dbReference>
<reference evidence="11 12" key="1">
    <citation type="submission" date="2015-11" db="EMBL/GenBank/DDBJ databases">
        <title>Whole-Genome Sequence of Candidatus Oderbacter manganicum from the National Park Lower Oder Valley, Germany.</title>
        <authorList>
            <person name="Braun B."/>
            <person name="Liere K."/>
            <person name="Szewzyk U."/>
        </authorList>
    </citation>
    <scope>NUCLEOTIDE SEQUENCE [LARGE SCALE GENOMIC DNA]</scope>
    <source>
        <strain evidence="11 12">OTSz_A_272</strain>
    </source>
</reference>
<evidence type="ECO:0000256" key="4">
    <source>
        <dbReference type="ARBA" id="ARBA00022571"/>
    </source>
</evidence>
<dbReference type="GO" id="GO:0046872">
    <property type="term" value="F:metal ion binding"/>
    <property type="evidence" value="ECO:0007669"/>
    <property type="project" value="UniProtKB-KW"/>
</dbReference>
<dbReference type="NCBIfam" id="TIGR01892">
    <property type="entry name" value="AcOrn-deacetyl"/>
    <property type="match status" value="1"/>
</dbReference>
<dbReference type="SUPFAM" id="SSF53187">
    <property type="entry name" value="Zn-dependent exopeptidases"/>
    <property type="match status" value="1"/>
</dbReference>
<comment type="cofactor">
    <cofactor evidence="1">
        <name>Zn(2+)</name>
        <dbReference type="ChEBI" id="CHEBI:29105"/>
    </cofactor>
</comment>
<evidence type="ECO:0000256" key="8">
    <source>
        <dbReference type="ARBA" id="ARBA00022833"/>
    </source>
</evidence>
<dbReference type="OrthoDB" id="9809784at2"/>
<dbReference type="PROSITE" id="PS00759">
    <property type="entry name" value="ARGE_DAPE_CPG2_2"/>
    <property type="match status" value="1"/>
</dbReference>
<proteinExistence type="inferred from homology"/>
<sequence length="383" mass="40693">MSEISATLDILTRLIAFDTTSRNSNLELIAWVEDFLGQRGITSRRVSNADGSKANLYAVVGPDVPGGIVLSGHTDVVPVDDQPWSSDPWVLSERGGKLYGRGTADMKAFIALALAHVDGARAAALKRPIVLALSYDEEIGCLGAPAMIAELAKQTSRPSAVIVGEPTSMKVVSAHKGVRSFIVEVTGREGHSSLPDQGVSAVMEAVKLMALVAEMGEEARAATHAHFNPPGPTMTIGKVEGGTASNILARRCSFIWDCRCPETAQGDAIEQRFRAVAAKIDADIKVRAPEGGVSIVRRTNTPGLAIERDSEAEILARALTGDNETRAVAYAAEAGLFQRAGIPAIICGPGSIEQAHQPDEWIERSQIEEGALFMQRLIAHLSA</sequence>
<dbReference type="InParanoid" id="A0A1B1AG07"/>
<gene>
    <name evidence="11" type="ORF">ATE48_05910</name>
</gene>
<comment type="similarity">
    <text evidence="2">Belongs to the peptidase M20A family. ArgE subfamily.</text>
</comment>
<dbReference type="EMBL" id="CP013244">
    <property type="protein sequence ID" value="ANP45484.1"/>
    <property type="molecule type" value="Genomic_DNA"/>
</dbReference>
<protein>
    <submittedName>
        <fullName evidence="11">Acetylornithine deacetylase</fullName>
    </submittedName>
</protein>
<dbReference type="CDD" id="cd03894">
    <property type="entry name" value="M20_ArgE"/>
    <property type="match status" value="1"/>
</dbReference>
<dbReference type="AlphaFoldDB" id="A0A1B1AG07"/>
<evidence type="ECO:0000256" key="1">
    <source>
        <dbReference type="ARBA" id="ARBA00001947"/>
    </source>
</evidence>
<evidence type="ECO:0000256" key="2">
    <source>
        <dbReference type="ARBA" id="ARBA00005691"/>
    </source>
</evidence>
<evidence type="ECO:0000256" key="5">
    <source>
        <dbReference type="ARBA" id="ARBA00022605"/>
    </source>
</evidence>
<evidence type="ECO:0000313" key="11">
    <source>
        <dbReference type="EMBL" id="ANP45484.1"/>
    </source>
</evidence>
<dbReference type="GO" id="GO:0008777">
    <property type="term" value="F:acetylornithine deacetylase activity"/>
    <property type="evidence" value="ECO:0007669"/>
    <property type="project" value="TreeGrafter"/>
</dbReference>
<dbReference type="Proteomes" id="UP000092498">
    <property type="component" value="Chromosome"/>
</dbReference>
<dbReference type="InterPro" id="IPR050072">
    <property type="entry name" value="Peptidase_M20A"/>
</dbReference>
<dbReference type="GO" id="GO:0006526">
    <property type="term" value="P:L-arginine biosynthetic process"/>
    <property type="evidence" value="ECO:0007669"/>
    <property type="project" value="UniProtKB-KW"/>
</dbReference>
<dbReference type="KEGG" id="cbot:ATE48_05910"/>
<dbReference type="InterPro" id="IPR036264">
    <property type="entry name" value="Bact_exopeptidase_dim_dom"/>
</dbReference>
<dbReference type="Gene3D" id="3.40.630.10">
    <property type="entry name" value="Zn peptidases"/>
    <property type="match status" value="1"/>
</dbReference>
<name>A0A1B1AG07_9PROT</name>
<keyword evidence="6" id="KW-0479">Metal-binding</keyword>
<dbReference type="FunCoup" id="A0A1B1AG07">
    <property type="interactions" value="269"/>
</dbReference>
<evidence type="ECO:0000256" key="6">
    <source>
        <dbReference type="ARBA" id="ARBA00022723"/>
    </source>
</evidence>
<dbReference type="RefSeq" id="WP_066768879.1">
    <property type="nucleotide sequence ID" value="NZ_CP013244.1"/>
</dbReference>
<keyword evidence="7" id="KW-0378">Hydrolase</keyword>
<dbReference type="STRING" id="1759059.ATE48_05910"/>
<keyword evidence="3" id="KW-0963">Cytoplasm</keyword>
<keyword evidence="4" id="KW-0055">Arginine biosynthesis</keyword>
<dbReference type="InterPro" id="IPR011650">
    <property type="entry name" value="Peptidase_M20_dimer"/>
</dbReference>
<keyword evidence="9" id="KW-0170">Cobalt</keyword>
<organism evidence="11 12">
    <name type="scientific">Candidatus Viadribacter manganicus</name>
    <dbReference type="NCBI Taxonomy" id="1759059"/>
    <lineage>
        <taxon>Bacteria</taxon>
        <taxon>Pseudomonadati</taxon>
        <taxon>Pseudomonadota</taxon>
        <taxon>Alphaproteobacteria</taxon>
        <taxon>Hyphomonadales</taxon>
        <taxon>Hyphomonadaceae</taxon>
        <taxon>Candidatus Viadribacter</taxon>
    </lineage>
</organism>
<dbReference type="InterPro" id="IPR001261">
    <property type="entry name" value="ArgE/DapE_CS"/>
</dbReference>
<dbReference type="Gene3D" id="3.30.70.360">
    <property type="match status" value="1"/>
</dbReference>
<dbReference type="InterPro" id="IPR010169">
    <property type="entry name" value="AcOrn-deacetyl"/>
</dbReference>
<evidence type="ECO:0000313" key="12">
    <source>
        <dbReference type="Proteomes" id="UP000092498"/>
    </source>
</evidence>
<dbReference type="Pfam" id="PF01546">
    <property type="entry name" value="Peptidase_M20"/>
    <property type="match status" value="1"/>
</dbReference>
<keyword evidence="5" id="KW-0028">Amino-acid biosynthesis</keyword>
<keyword evidence="8" id="KW-0862">Zinc</keyword>
<dbReference type="NCBIfam" id="NF005710">
    <property type="entry name" value="PRK07522.1"/>
    <property type="match status" value="1"/>
</dbReference>
<evidence type="ECO:0000256" key="9">
    <source>
        <dbReference type="ARBA" id="ARBA00023285"/>
    </source>
</evidence>
<evidence type="ECO:0000256" key="3">
    <source>
        <dbReference type="ARBA" id="ARBA00022490"/>
    </source>
</evidence>
<accession>A0A1B1AG07</accession>
<dbReference type="PANTHER" id="PTHR43808:SF31">
    <property type="entry name" value="N-ACETYL-L-CITRULLINE DEACETYLASE"/>
    <property type="match status" value="1"/>
</dbReference>